<dbReference type="CDD" id="cd16440">
    <property type="entry name" value="beta_Kdo_transferase_KpsC_1"/>
    <property type="match status" value="1"/>
</dbReference>
<dbReference type="GO" id="GO:0000271">
    <property type="term" value="P:polysaccharide biosynthetic process"/>
    <property type="evidence" value="ECO:0007669"/>
    <property type="project" value="InterPro"/>
</dbReference>
<dbReference type="Proteomes" id="UP000043316">
    <property type="component" value="Unassembled WGS sequence"/>
</dbReference>
<dbReference type="EMBL" id="CWJI01000009">
    <property type="protein sequence ID" value="CRY55864.1"/>
    <property type="molecule type" value="Genomic_DNA"/>
</dbReference>
<dbReference type="Pfam" id="PF05159">
    <property type="entry name" value="Capsule_synth"/>
    <property type="match status" value="4"/>
</dbReference>
<dbReference type="AlphaFoldDB" id="A0A0H5LXG6"/>
<dbReference type="GO" id="GO:0015774">
    <property type="term" value="P:polysaccharide transport"/>
    <property type="evidence" value="ECO:0007669"/>
    <property type="project" value="InterPro"/>
</dbReference>
<evidence type="ECO:0000313" key="1">
    <source>
        <dbReference type="EMBL" id="CRY55864.1"/>
    </source>
</evidence>
<proteinExistence type="predicted"/>
<protein>
    <submittedName>
        <fullName evidence="1">Capsule polysaccharide biosynthesis protein</fullName>
    </submittedName>
</protein>
<dbReference type="RefSeq" id="WP_053009888.1">
    <property type="nucleotide sequence ID" value="NZ_CWJI01000009.1"/>
</dbReference>
<name>A0A0H5LXG6_YERIN</name>
<organism evidence="1 2">
    <name type="scientific">Yersinia intermedia</name>
    <dbReference type="NCBI Taxonomy" id="631"/>
    <lineage>
        <taxon>Bacteria</taxon>
        <taxon>Pseudomonadati</taxon>
        <taxon>Pseudomonadota</taxon>
        <taxon>Gammaproteobacteria</taxon>
        <taxon>Enterobacterales</taxon>
        <taxon>Yersiniaceae</taxon>
        <taxon>Yersinia</taxon>
    </lineage>
</organism>
<gene>
    <name evidence="1" type="ORF">ERS008476_02873</name>
</gene>
<dbReference type="InterPro" id="IPR007833">
    <property type="entry name" value="Capsule_polysaccharide_synth"/>
</dbReference>
<dbReference type="CDD" id="cd16439">
    <property type="entry name" value="beta_Kdo_transferase_KpsC_2"/>
    <property type="match status" value="1"/>
</dbReference>
<accession>A0A0H5LXG6</accession>
<evidence type="ECO:0000313" key="2">
    <source>
        <dbReference type="Proteomes" id="UP000043316"/>
    </source>
</evidence>
<sequence>MIGIFSAGIYRIEHLASFLAGPCCKLSSLRTIPPEVTSVAVWGNRPTGHQAVALANASHRPVIRLEDGFIRSLGLGVTGCPPLSMVVDTQGIYYDARRASSLETLIRDSAGNQPFYADAQRAMQLIVEADLSKYNLAPAYRGQPPKGEAVLVVDQTFGDMAVKYGNADTADFEIMLKAALDENPQSDIWLKIHPDVLQGKKSGYFAAIPINPRIKLLAENVSPQSLLRHVSGVYVVTSQYGFEALLAGKPVKVFGQPWYAGWGLTDDRHAKASELSARRGRASLLDLFSAAYFRYSRYIDSSSGQPCTLFEVINHLLMQKNHQEQRQGQLWAPGLTLWKRSIFLSFLKTTFNSVSFSERKTANTACVVWGNKGEQRWQQKALAQKLPVWRMEDGFLRSSGLGSDLHPPLSLVLDKTGIYYDATRPSDLETLLNHSHLTACQIERAAALRHRLVSTKVSKYNIGAAFSLPPEAQGKRILLVPGQVEDDASILSGTVSIRTNSELLRTVRQCHPNAFIIYKPHPDVLVGNRQGYVPAADVAQWADFQALDADIIQCIQAADELHTLTSLSGFEALLHGKQVFCYGIPFYAGWGLTKDEHRSPRRHRTLMLDDLVYQALIAYPTYIDPSRHEAITAERALDILANQPRANMQFSKKRAGRIIRHYRKLIMLAKVTMSL</sequence>
<reference evidence="2" key="1">
    <citation type="submission" date="2015-03" db="EMBL/GenBank/DDBJ databases">
        <authorList>
            <consortium name="Pathogen Informatics"/>
        </authorList>
    </citation>
    <scope>NUCLEOTIDE SEQUENCE [LARGE SCALE GENOMIC DNA]</scope>
    <source>
        <strain evidence="2">R148</strain>
    </source>
</reference>